<keyword evidence="2" id="KW-1185">Reference proteome</keyword>
<dbReference type="EMBL" id="JAVFWL010000005">
    <property type="protein sequence ID" value="KAK6758234.1"/>
    <property type="molecule type" value="Genomic_DNA"/>
</dbReference>
<comment type="caution">
    <text evidence="1">The sequence shown here is derived from an EMBL/GenBank/DDBJ whole genome shotgun (WGS) entry which is preliminary data.</text>
</comment>
<name>A0ABR1E6B8_NECAM</name>
<evidence type="ECO:0000313" key="1">
    <source>
        <dbReference type="EMBL" id="KAK6758234.1"/>
    </source>
</evidence>
<evidence type="ECO:0000313" key="2">
    <source>
        <dbReference type="Proteomes" id="UP001303046"/>
    </source>
</evidence>
<sequence>MKHTIRSTSMNLLRFLVPLLICSMQRAHASILSGDFGDYNFFDIGNRYPYTRKLLVPLTHTALVVPSHHGYHGGPVAYVPFVSSPSFYLSIYPHGTFSGTYNPQIEFRNRVNAYAKENPHLSDLNMRLPVHAPKITIRRPLHVRRNARQIGTYADKNEAYP</sequence>
<proteinExistence type="predicted"/>
<reference evidence="1 2" key="1">
    <citation type="submission" date="2023-08" db="EMBL/GenBank/DDBJ databases">
        <title>A Necator americanus chromosomal reference genome.</title>
        <authorList>
            <person name="Ilik V."/>
            <person name="Petrzelkova K.J."/>
            <person name="Pardy F."/>
            <person name="Fuh T."/>
            <person name="Niatou-Singa F.S."/>
            <person name="Gouil Q."/>
            <person name="Baker L."/>
            <person name="Ritchie M.E."/>
            <person name="Jex A.R."/>
            <person name="Gazzola D."/>
            <person name="Li H."/>
            <person name="Toshio Fujiwara R."/>
            <person name="Zhan B."/>
            <person name="Aroian R.V."/>
            <person name="Pafco B."/>
            <person name="Schwarz E.M."/>
        </authorList>
    </citation>
    <scope>NUCLEOTIDE SEQUENCE [LARGE SCALE GENOMIC DNA]</scope>
    <source>
        <strain evidence="1 2">Aroian</strain>
        <tissue evidence="1">Whole animal</tissue>
    </source>
</reference>
<protein>
    <submittedName>
        <fullName evidence="1">Uncharacterized protein</fullName>
    </submittedName>
</protein>
<dbReference type="Proteomes" id="UP001303046">
    <property type="component" value="Unassembled WGS sequence"/>
</dbReference>
<gene>
    <name evidence="1" type="primary">Necator_chrV.g20616</name>
    <name evidence="1" type="ORF">RB195_015823</name>
</gene>
<dbReference type="KEGG" id="nai:NECAME_04250"/>
<dbReference type="CTD" id="25344282"/>
<organism evidence="1 2">
    <name type="scientific">Necator americanus</name>
    <name type="common">Human hookworm</name>
    <dbReference type="NCBI Taxonomy" id="51031"/>
    <lineage>
        <taxon>Eukaryota</taxon>
        <taxon>Metazoa</taxon>
        <taxon>Ecdysozoa</taxon>
        <taxon>Nematoda</taxon>
        <taxon>Chromadorea</taxon>
        <taxon>Rhabditida</taxon>
        <taxon>Rhabditina</taxon>
        <taxon>Rhabditomorpha</taxon>
        <taxon>Strongyloidea</taxon>
        <taxon>Ancylostomatidae</taxon>
        <taxon>Bunostominae</taxon>
        <taxon>Necator</taxon>
    </lineage>
</organism>
<accession>A0ABR1E6B8</accession>